<evidence type="ECO:0000313" key="3">
    <source>
        <dbReference type="EMBL" id="CAA9389954.1"/>
    </source>
</evidence>
<evidence type="ECO:0008006" key="4">
    <source>
        <dbReference type="Google" id="ProtNLM"/>
    </source>
</evidence>
<evidence type="ECO:0000256" key="1">
    <source>
        <dbReference type="ARBA" id="ARBA00006484"/>
    </source>
</evidence>
<dbReference type="SUPFAM" id="SSF51735">
    <property type="entry name" value="NAD(P)-binding Rossmann-fold domains"/>
    <property type="match status" value="1"/>
</dbReference>
<protein>
    <recommendedName>
        <fullName evidence="4">SDR family NAD(P)-dependent oxidoreductase</fullName>
    </recommendedName>
</protein>
<reference evidence="3" key="1">
    <citation type="submission" date="2020-02" db="EMBL/GenBank/DDBJ databases">
        <authorList>
            <person name="Meier V. D."/>
        </authorList>
    </citation>
    <scope>NUCLEOTIDE SEQUENCE</scope>
    <source>
        <strain evidence="3">AVDCRST_MAG55</strain>
    </source>
</reference>
<dbReference type="PRINTS" id="PR00081">
    <property type="entry name" value="GDHRDH"/>
</dbReference>
<dbReference type="InterPro" id="IPR036291">
    <property type="entry name" value="NAD(P)-bd_dom_sf"/>
</dbReference>
<dbReference type="PANTHER" id="PTHR44196">
    <property type="entry name" value="DEHYDROGENASE/REDUCTASE SDR FAMILY MEMBER 7B"/>
    <property type="match status" value="1"/>
</dbReference>
<organism evidence="3">
    <name type="scientific">uncultured Rubrobacteraceae bacterium</name>
    <dbReference type="NCBI Taxonomy" id="349277"/>
    <lineage>
        <taxon>Bacteria</taxon>
        <taxon>Bacillati</taxon>
        <taxon>Actinomycetota</taxon>
        <taxon>Rubrobacteria</taxon>
        <taxon>Rubrobacterales</taxon>
        <taxon>Rubrobacteraceae</taxon>
        <taxon>environmental samples</taxon>
    </lineage>
</organism>
<dbReference type="GO" id="GO:0016020">
    <property type="term" value="C:membrane"/>
    <property type="evidence" value="ECO:0007669"/>
    <property type="project" value="TreeGrafter"/>
</dbReference>
<name>A0A6J4NJZ1_9ACTN</name>
<dbReference type="GO" id="GO:0016491">
    <property type="term" value="F:oxidoreductase activity"/>
    <property type="evidence" value="ECO:0007669"/>
    <property type="project" value="UniProtKB-KW"/>
</dbReference>
<keyword evidence="2" id="KW-0560">Oxidoreductase</keyword>
<dbReference type="AlphaFoldDB" id="A0A6J4NJZ1"/>
<dbReference type="EMBL" id="CADCUZ010000003">
    <property type="protein sequence ID" value="CAA9389954.1"/>
    <property type="molecule type" value="Genomic_DNA"/>
</dbReference>
<comment type="similarity">
    <text evidence="1">Belongs to the short-chain dehydrogenases/reductases (SDR) family.</text>
</comment>
<gene>
    <name evidence="3" type="ORF">AVDCRST_MAG55-35</name>
</gene>
<dbReference type="InterPro" id="IPR002347">
    <property type="entry name" value="SDR_fam"/>
</dbReference>
<dbReference type="PANTHER" id="PTHR44196:SF1">
    <property type="entry name" value="DEHYDROGENASE_REDUCTASE SDR FAMILY MEMBER 7B"/>
    <property type="match status" value="1"/>
</dbReference>
<dbReference type="Pfam" id="PF00106">
    <property type="entry name" value="adh_short"/>
    <property type="match status" value="1"/>
</dbReference>
<evidence type="ECO:0000256" key="2">
    <source>
        <dbReference type="ARBA" id="ARBA00023002"/>
    </source>
</evidence>
<dbReference type="Gene3D" id="3.40.50.720">
    <property type="entry name" value="NAD(P)-binding Rossmann-like Domain"/>
    <property type="match status" value="1"/>
</dbReference>
<proteinExistence type="inferred from homology"/>
<sequence>MRSPCNATVVITGASSGIRLATAQAFARRGARVVLAAWRRELLEQAARDCEALGGRALAVPTDVTDLAQTRELASTAASVFGGIDVWVNNAGTSKWGPCEGIALESQTRLIELNRHGAIYGSHTASGP</sequence>
<accession>A0A6J4NJZ1</accession>